<keyword evidence="2" id="KW-0238">DNA-binding</keyword>
<evidence type="ECO:0000256" key="3">
    <source>
        <dbReference type="ARBA" id="ARBA00023163"/>
    </source>
</evidence>
<evidence type="ECO:0000256" key="1">
    <source>
        <dbReference type="ARBA" id="ARBA00023015"/>
    </source>
</evidence>
<evidence type="ECO:0000256" key="2">
    <source>
        <dbReference type="ARBA" id="ARBA00023125"/>
    </source>
</evidence>
<dbReference type="SMART" id="SM00342">
    <property type="entry name" value="HTH_ARAC"/>
    <property type="match status" value="1"/>
</dbReference>
<dbReference type="SUPFAM" id="SSF46689">
    <property type="entry name" value="Homeodomain-like"/>
    <property type="match status" value="1"/>
</dbReference>
<dbReference type="InterPro" id="IPR018060">
    <property type="entry name" value="HTH_AraC"/>
</dbReference>
<keyword evidence="1" id="KW-0805">Transcription regulation</keyword>
<evidence type="ECO:0000313" key="6">
    <source>
        <dbReference type="Proteomes" id="UP000809431"/>
    </source>
</evidence>
<proteinExistence type="predicted"/>
<name>A0ABS2BL29_9NEIS</name>
<reference evidence="5 6" key="1">
    <citation type="submission" date="2021-01" db="EMBL/GenBank/DDBJ databases">
        <title>Draft Genome Sequence and Polyhydroxyalkanoate Biosynthetic Potential of Jeongeupia naejangsanensis Type Strain DSM 24253.</title>
        <authorList>
            <person name="Turrini P."/>
            <person name="Artuso I."/>
            <person name="Lugli G.A."/>
            <person name="Frangipani E."/>
            <person name="Ventura M."/>
            <person name="Visca P."/>
        </authorList>
    </citation>
    <scope>NUCLEOTIDE SEQUENCE [LARGE SCALE GENOMIC DNA]</scope>
    <source>
        <strain evidence="5 6">DSM 24253</strain>
    </source>
</reference>
<comment type="caution">
    <text evidence="5">The sequence shown here is derived from an EMBL/GenBank/DDBJ whole genome shotgun (WGS) entry which is preliminary data.</text>
</comment>
<dbReference type="EMBL" id="JAESND010000004">
    <property type="protein sequence ID" value="MBM3116324.1"/>
    <property type="molecule type" value="Genomic_DNA"/>
</dbReference>
<keyword evidence="3" id="KW-0804">Transcription</keyword>
<dbReference type="PANTHER" id="PTHR46796">
    <property type="entry name" value="HTH-TYPE TRANSCRIPTIONAL ACTIVATOR RHAS-RELATED"/>
    <property type="match status" value="1"/>
</dbReference>
<dbReference type="Proteomes" id="UP000809431">
    <property type="component" value="Unassembled WGS sequence"/>
</dbReference>
<dbReference type="Gene3D" id="1.10.10.60">
    <property type="entry name" value="Homeodomain-like"/>
    <property type="match status" value="1"/>
</dbReference>
<dbReference type="Pfam" id="PF12833">
    <property type="entry name" value="HTH_18"/>
    <property type="match status" value="1"/>
</dbReference>
<dbReference type="RefSeq" id="WP_203538562.1">
    <property type="nucleotide sequence ID" value="NZ_JAESND010000004.1"/>
</dbReference>
<dbReference type="PROSITE" id="PS01124">
    <property type="entry name" value="HTH_ARAC_FAMILY_2"/>
    <property type="match status" value="1"/>
</dbReference>
<evidence type="ECO:0000259" key="4">
    <source>
        <dbReference type="PROSITE" id="PS01124"/>
    </source>
</evidence>
<dbReference type="InterPro" id="IPR050204">
    <property type="entry name" value="AraC_XylS_family_regulators"/>
</dbReference>
<dbReference type="InterPro" id="IPR009057">
    <property type="entry name" value="Homeodomain-like_sf"/>
</dbReference>
<evidence type="ECO:0000313" key="5">
    <source>
        <dbReference type="EMBL" id="MBM3116324.1"/>
    </source>
</evidence>
<organism evidence="5 6">
    <name type="scientific">Jeongeupia naejangsanensis</name>
    <dbReference type="NCBI Taxonomy" id="613195"/>
    <lineage>
        <taxon>Bacteria</taxon>
        <taxon>Pseudomonadati</taxon>
        <taxon>Pseudomonadota</taxon>
        <taxon>Betaproteobacteria</taxon>
        <taxon>Neisseriales</taxon>
        <taxon>Chitinibacteraceae</taxon>
        <taxon>Jeongeupia</taxon>
    </lineage>
</organism>
<gene>
    <name evidence="5" type="ORF">JMJ54_10820</name>
</gene>
<sequence length="327" mass="36854">MCFLPIFQHHGYADFEPAQAFDIVQGGYFEHRLLAAQPSAMRHQRLTLDGVRLEAGFYDFPVIVRGEMPQDSFGFGLISEGYGDTRCNILELNDSEIQIYPPGNDMIYQAGRESRWIHLAVPESRLQQTALARTGRTLQLPRHDSTSLLIPPARRYELIRLADDALRLGHSLLSTGIESEFAKLIAQALIDGYVDVLSDAVEKRSTSRDKAAQRHLKIILKSEQMLESVRTAGVDLDVLARSGGYTRRALELLFNQSVGMTPGRWFMNIRLNGALRDLMMPGADYGVTEVAIKWGFTHLSRFSQHYFQAFGELPRQTLKRARGQALS</sequence>
<keyword evidence="6" id="KW-1185">Reference proteome</keyword>
<feature type="domain" description="HTH araC/xylS-type" evidence="4">
    <location>
        <begin position="220"/>
        <end position="320"/>
    </location>
</feature>
<accession>A0ABS2BL29</accession>
<dbReference type="PANTHER" id="PTHR46796:SF12">
    <property type="entry name" value="HTH-TYPE DNA-BINDING TRANSCRIPTIONAL ACTIVATOR EUTR"/>
    <property type="match status" value="1"/>
</dbReference>
<protein>
    <submittedName>
        <fullName evidence="5">Helix-turn-helix transcriptional regulator</fullName>
    </submittedName>
</protein>